<gene>
    <name evidence="4" type="ORF">C8D82_10833</name>
    <name evidence="3" type="ORF">HF882_00310</name>
</gene>
<evidence type="ECO:0000313" key="4">
    <source>
        <dbReference type="EMBL" id="PVY43508.1"/>
    </source>
</evidence>
<accession>A0A2U1B4D8</accession>
<evidence type="ECO:0000313" key="5">
    <source>
        <dbReference type="Proteomes" id="UP000245959"/>
    </source>
</evidence>
<feature type="transmembrane region" description="Helical" evidence="2">
    <location>
        <begin position="6"/>
        <end position="26"/>
    </location>
</feature>
<proteinExistence type="predicted"/>
<sequence length="249" mass="27874">MKKCIFTLIELLVVIAIIAILAAMLLPALNKARERAGAANCVSNLKQVGSATLMYCNDNDDVLMPQEIPNAQGKLKQWSVRLALDNSLSGKVFACPMMPNDKYGIRKMTRKDWQNAWDDPGANYNGGRYVHYGMNRMIQRTDSSGSRGKMTRAVSPSKLLLFADAYSAKWMEDGFFMLWSNFQVTTDDLGFIDGRHSFASNVCYADGHVAPKFTGVQVSRHSYGTGINPYVREFYSNGDKDVLWNINSR</sequence>
<comment type="caution">
    <text evidence="4">The sequence shown here is derived from an EMBL/GenBank/DDBJ whole genome shotgun (WGS) entry which is preliminary data.</text>
</comment>
<evidence type="ECO:0000313" key="3">
    <source>
        <dbReference type="EMBL" id="NMD85018.1"/>
    </source>
</evidence>
<dbReference type="Proteomes" id="UP000245959">
    <property type="component" value="Unassembled WGS sequence"/>
</dbReference>
<dbReference type="EMBL" id="QEKH01000008">
    <property type="protein sequence ID" value="PVY43508.1"/>
    <property type="molecule type" value="Genomic_DNA"/>
</dbReference>
<protein>
    <submittedName>
        <fullName evidence="3 4">Prepilin-type N-terminal cleavage/methylation domain-containing protein</fullName>
    </submittedName>
</protein>
<evidence type="ECO:0000256" key="2">
    <source>
        <dbReference type="SAM" id="Phobius"/>
    </source>
</evidence>
<keyword evidence="5" id="KW-1185">Reference proteome</keyword>
<organism evidence="4 5">
    <name type="scientific">Victivallis vadensis</name>
    <dbReference type="NCBI Taxonomy" id="172901"/>
    <lineage>
        <taxon>Bacteria</taxon>
        <taxon>Pseudomonadati</taxon>
        <taxon>Lentisphaerota</taxon>
        <taxon>Lentisphaeria</taxon>
        <taxon>Victivallales</taxon>
        <taxon>Victivallaceae</taxon>
        <taxon>Victivallis</taxon>
    </lineage>
</organism>
<keyword evidence="2" id="KW-0812">Transmembrane</keyword>
<dbReference type="PANTHER" id="PTHR30093">
    <property type="entry name" value="GENERAL SECRETION PATHWAY PROTEIN G"/>
    <property type="match status" value="1"/>
</dbReference>
<evidence type="ECO:0000313" key="6">
    <source>
        <dbReference type="Proteomes" id="UP000576225"/>
    </source>
</evidence>
<dbReference type="InterPro" id="IPR045584">
    <property type="entry name" value="Pilin-like"/>
</dbReference>
<keyword evidence="2" id="KW-0472">Membrane</keyword>
<name>A0A2U1B4D8_9BACT</name>
<dbReference type="InterPro" id="IPR012902">
    <property type="entry name" value="N_methyl_site"/>
</dbReference>
<dbReference type="AlphaFoldDB" id="A0A2U1B4D8"/>
<dbReference type="GO" id="GO:0015627">
    <property type="term" value="C:type II protein secretion system complex"/>
    <property type="evidence" value="ECO:0007669"/>
    <property type="project" value="InterPro"/>
</dbReference>
<dbReference type="Proteomes" id="UP000576225">
    <property type="component" value="Unassembled WGS sequence"/>
</dbReference>
<dbReference type="GO" id="GO:0015628">
    <property type="term" value="P:protein secretion by the type II secretion system"/>
    <property type="evidence" value="ECO:0007669"/>
    <property type="project" value="InterPro"/>
</dbReference>
<evidence type="ECO:0000256" key="1">
    <source>
        <dbReference type="ARBA" id="ARBA00022481"/>
    </source>
</evidence>
<keyword evidence="1" id="KW-0488">Methylation</keyword>
<dbReference type="PRINTS" id="PR00813">
    <property type="entry name" value="BCTERIALGSPG"/>
</dbReference>
<dbReference type="Gene3D" id="3.30.700.10">
    <property type="entry name" value="Glycoprotein, Type 4 Pilin"/>
    <property type="match status" value="1"/>
</dbReference>
<dbReference type="SUPFAM" id="SSF54523">
    <property type="entry name" value="Pili subunits"/>
    <property type="match status" value="1"/>
</dbReference>
<reference evidence="3 6" key="2">
    <citation type="submission" date="2020-04" db="EMBL/GenBank/DDBJ databases">
        <authorList>
            <person name="Hitch T.C.A."/>
            <person name="Wylensek D."/>
            <person name="Clavel T."/>
        </authorList>
    </citation>
    <scope>NUCLEOTIDE SEQUENCE [LARGE SCALE GENOMIC DNA]</scope>
    <source>
        <strain evidence="3 6">COR2-253-APC-1A</strain>
    </source>
</reference>
<reference evidence="4 5" key="1">
    <citation type="submission" date="2018-04" db="EMBL/GenBank/DDBJ databases">
        <title>Genomic Encyclopedia of Type Strains, Phase IV (KMG-IV): sequencing the most valuable type-strain genomes for metagenomic binning, comparative biology and taxonomic classification.</title>
        <authorList>
            <person name="Goeker M."/>
        </authorList>
    </citation>
    <scope>NUCLEOTIDE SEQUENCE [LARGE SCALE GENOMIC DNA]</scope>
    <source>
        <strain evidence="4 5">DSM 14823</strain>
    </source>
</reference>
<dbReference type="EMBL" id="JABAEW010000001">
    <property type="protein sequence ID" value="NMD85018.1"/>
    <property type="molecule type" value="Genomic_DNA"/>
</dbReference>
<dbReference type="NCBIfam" id="TIGR02532">
    <property type="entry name" value="IV_pilin_GFxxxE"/>
    <property type="match status" value="1"/>
</dbReference>
<dbReference type="RefSeq" id="WP_116883412.1">
    <property type="nucleotide sequence ID" value="NZ_CABMMC010000014.1"/>
</dbReference>
<dbReference type="InterPro" id="IPR000983">
    <property type="entry name" value="Bac_GSPG_pilin"/>
</dbReference>
<keyword evidence="2" id="KW-1133">Transmembrane helix</keyword>
<dbReference type="GeneID" id="78294717"/>